<feature type="region of interest" description="Disordered" evidence="6">
    <location>
        <begin position="234"/>
        <end position="261"/>
    </location>
</feature>
<reference evidence="8" key="1">
    <citation type="journal article" date="2021" name="bioRxiv">
        <title>Whole Genome Assembly and Annotation of Northern Wild Rice, Zizania palustris L., Supports a Whole Genome Duplication in the Zizania Genus.</title>
        <authorList>
            <person name="Haas M."/>
            <person name="Kono T."/>
            <person name="Macchietto M."/>
            <person name="Millas R."/>
            <person name="McGilp L."/>
            <person name="Shao M."/>
            <person name="Duquette J."/>
            <person name="Hirsch C.N."/>
            <person name="Kimball J."/>
        </authorList>
    </citation>
    <scope>NUCLEOTIDE SEQUENCE</scope>
    <source>
        <tissue evidence="8">Fresh leaf tissue</tissue>
    </source>
</reference>
<dbReference type="InterPro" id="IPR007656">
    <property type="entry name" value="GTD-bd"/>
</dbReference>
<comment type="caution">
    <text evidence="8">The sequence shown here is derived from an EMBL/GenBank/DDBJ whole genome shotgun (WGS) entry which is preliminary data.</text>
</comment>
<evidence type="ECO:0000256" key="5">
    <source>
        <dbReference type="SAM" id="Coils"/>
    </source>
</evidence>
<dbReference type="PANTHER" id="PTHR31422:SF5">
    <property type="entry name" value="EXPRESSED PROTEIN"/>
    <property type="match status" value="1"/>
</dbReference>
<evidence type="ECO:0000313" key="8">
    <source>
        <dbReference type="EMBL" id="KAG8098489.1"/>
    </source>
</evidence>
<dbReference type="EMBL" id="JAAALK010000079">
    <property type="protein sequence ID" value="KAG8098489.1"/>
    <property type="molecule type" value="Genomic_DNA"/>
</dbReference>
<dbReference type="PROSITE" id="PS51775">
    <property type="entry name" value="GTD_BINDING"/>
    <property type="match status" value="1"/>
</dbReference>
<dbReference type="Pfam" id="PF04576">
    <property type="entry name" value="Zein-binding"/>
    <property type="match status" value="1"/>
</dbReference>
<keyword evidence="9" id="KW-1185">Reference proteome</keyword>
<evidence type="ECO:0000256" key="3">
    <source>
        <dbReference type="ARBA" id="ARBA00022989"/>
    </source>
</evidence>
<evidence type="ECO:0000256" key="1">
    <source>
        <dbReference type="ARBA" id="ARBA00004370"/>
    </source>
</evidence>
<name>A0A8J6BXP8_ZIZPA</name>
<dbReference type="OrthoDB" id="690085at2759"/>
<feature type="domain" description="GTD-binding" evidence="7">
    <location>
        <begin position="143"/>
        <end position="230"/>
    </location>
</feature>
<organism evidence="8 9">
    <name type="scientific">Zizania palustris</name>
    <name type="common">Northern wild rice</name>
    <dbReference type="NCBI Taxonomy" id="103762"/>
    <lineage>
        <taxon>Eukaryota</taxon>
        <taxon>Viridiplantae</taxon>
        <taxon>Streptophyta</taxon>
        <taxon>Embryophyta</taxon>
        <taxon>Tracheophyta</taxon>
        <taxon>Spermatophyta</taxon>
        <taxon>Magnoliopsida</taxon>
        <taxon>Liliopsida</taxon>
        <taxon>Poales</taxon>
        <taxon>Poaceae</taxon>
        <taxon>BOP clade</taxon>
        <taxon>Oryzoideae</taxon>
        <taxon>Oryzeae</taxon>
        <taxon>Zizaniinae</taxon>
        <taxon>Zizania</taxon>
    </lineage>
</organism>
<keyword evidence="4" id="KW-0472">Membrane</keyword>
<dbReference type="PANTHER" id="PTHR31422">
    <property type="entry name" value="BNAANNG28530D PROTEIN"/>
    <property type="match status" value="1"/>
</dbReference>
<evidence type="ECO:0000256" key="2">
    <source>
        <dbReference type="ARBA" id="ARBA00022692"/>
    </source>
</evidence>
<keyword evidence="5" id="KW-0175">Coiled coil</keyword>
<feature type="region of interest" description="Disordered" evidence="6">
    <location>
        <begin position="98"/>
        <end position="133"/>
    </location>
</feature>
<feature type="compositionally biased region" description="Acidic residues" evidence="6">
    <location>
        <begin position="242"/>
        <end position="255"/>
    </location>
</feature>
<keyword evidence="3" id="KW-1133">Transmembrane helix</keyword>
<comment type="subcellular location">
    <subcellularLocation>
        <location evidence="1">Membrane</location>
    </subcellularLocation>
</comment>
<evidence type="ECO:0000256" key="6">
    <source>
        <dbReference type="SAM" id="MobiDB-lite"/>
    </source>
</evidence>
<sequence length="415" mass="46013">MGKTVEVEVVEFEGHHHGLLAVEPFGEAGAELVKRFVYGRRRVKVQLSRSASDERSKRSALLRCRPRPRARLLPTALAVRAGLGTGGLNLSGYIDASMDPVADPSPSRRSVKRRPPARSPELSPKAAGGDETDLIRRLEDLEEAAVRLRGEKEAAEAAARELQAQLEAERASAETAASEAMLMIEKLQREKSSAQMEARQFRRYAEGRDDREREVQEELASLSDLAASYHSRLQSHGIDPDTFSDEEEEEDQVGEEGEKVEQIDMAALETERSGGDSSSGMQVKTMVDDDEEEQLSPVEKEFEYTVDVRCASTTKVSGPVVVGEYVAESNAGALYARMEALEADRAALRREISALRAERAQLVMARAMARRLCWEVVAEQKAIRKNVYLWLVNYIPWLPTASQQIHHVESLAPSA</sequence>
<evidence type="ECO:0000256" key="4">
    <source>
        <dbReference type="ARBA" id="ARBA00023136"/>
    </source>
</evidence>
<evidence type="ECO:0000313" key="9">
    <source>
        <dbReference type="Proteomes" id="UP000729402"/>
    </source>
</evidence>
<dbReference type="GO" id="GO:0080115">
    <property type="term" value="F:myosin XI tail binding"/>
    <property type="evidence" value="ECO:0007669"/>
    <property type="project" value="UniProtKB-ARBA"/>
</dbReference>
<dbReference type="Proteomes" id="UP000729402">
    <property type="component" value="Unassembled WGS sequence"/>
</dbReference>
<dbReference type="AlphaFoldDB" id="A0A8J6BXP8"/>
<evidence type="ECO:0000259" key="7">
    <source>
        <dbReference type="PROSITE" id="PS51775"/>
    </source>
</evidence>
<keyword evidence="2" id="KW-0812">Transmembrane</keyword>
<proteinExistence type="predicted"/>
<feature type="coiled-coil region" evidence="5">
    <location>
        <begin position="331"/>
        <end position="365"/>
    </location>
</feature>
<reference evidence="8" key="2">
    <citation type="submission" date="2021-02" db="EMBL/GenBank/DDBJ databases">
        <authorList>
            <person name="Kimball J.A."/>
            <person name="Haas M.W."/>
            <person name="Macchietto M."/>
            <person name="Kono T."/>
            <person name="Duquette J."/>
            <person name="Shao M."/>
        </authorList>
    </citation>
    <scope>NUCLEOTIDE SEQUENCE</scope>
    <source>
        <tissue evidence="8">Fresh leaf tissue</tissue>
    </source>
</reference>
<dbReference type="GO" id="GO:0016020">
    <property type="term" value="C:membrane"/>
    <property type="evidence" value="ECO:0007669"/>
    <property type="project" value="UniProtKB-SubCell"/>
</dbReference>
<protein>
    <recommendedName>
        <fullName evidence="7">GTD-binding domain-containing protein</fullName>
    </recommendedName>
</protein>
<gene>
    <name evidence="8" type="ORF">GUJ93_ZPchr0013g35261</name>
</gene>
<accession>A0A8J6BXP8</accession>